<reference evidence="2 3" key="1">
    <citation type="journal article" date="2010" name="J. Bacteriol.">
        <title>Genome sequences of Pelagibaca bermudensis HTCC2601T and Maritimibacter alkaliphilus HTCC2654T, the type strains of two marine Roseobacter genera.</title>
        <authorList>
            <person name="Thrash J.C."/>
            <person name="Cho J.C."/>
            <person name="Ferriera S."/>
            <person name="Johnson J."/>
            <person name="Vergin K.L."/>
            <person name="Giovannoni S.J."/>
        </authorList>
    </citation>
    <scope>NUCLEOTIDE SEQUENCE [LARGE SCALE GENOMIC DNA]</scope>
    <source>
        <strain evidence="3">DSM 26914 / JCM 13377 / KCTC 12554 / HTCC2601</strain>
    </source>
</reference>
<gene>
    <name evidence="2" type="ORF">R2601_02903</name>
</gene>
<dbReference type="HOGENOM" id="CLU_3419088_0_0_5"/>
<organism evidence="2 3">
    <name type="scientific">Salipiger bermudensis (strain DSM 26914 / JCM 13377 / KCTC 12554 / HTCC2601)</name>
    <name type="common">Pelagibaca bermudensis</name>
    <dbReference type="NCBI Taxonomy" id="314265"/>
    <lineage>
        <taxon>Bacteria</taxon>
        <taxon>Pseudomonadati</taxon>
        <taxon>Pseudomonadota</taxon>
        <taxon>Alphaproteobacteria</taxon>
        <taxon>Rhodobacterales</taxon>
        <taxon>Roseobacteraceae</taxon>
        <taxon>Salipiger</taxon>
    </lineage>
</organism>
<feature type="region of interest" description="Disordered" evidence="1">
    <location>
        <begin position="1"/>
        <end position="25"/>
    </location>
</feature>
<name>Q0FWR5_SALBH</name>
<dbReference type="AlphaFoldDB" id="Q0FWR5"/>
<accession>Q0FWR5</accession>
<evidence type="ECO:0000256" key="1">
    <source>
        <dbReference type="SAM" id="MobiDB-lite"/>
    </source>
</evidence>
<sequence>MPTRSLAGSSSVSPSPARSCADPGC</sequence>
<feature type="compositionally biased region" description="Low complexity" evidence="1">
    <location>
        <begin position="1"/>
        <end position="19"/>
    </location>
</feature>
<protein>
    <submittedName>
        <fullName evidence="2">Uncharacterized protein</fullName>
    </submittedName>
</protein>
<keyword evidence="3" id="KW-1185">Reference proteome</keyword>
<dbReference type="Proteomes" id="UP000006230">
    <property type="component" value="Unassembled WGS sequence"/>
</dbReference>
<evidence type="ECO:0000313" key="2">
    <source>
        <dbReference type="EMBL" id="EAU48487.1"/>
    </source>
</evidence>
<dbReference type="STRING" id="314265.R2601_02903"/>
<proteinExistence type="predicted"/>
<dbReference type="EMBL" id="AATQ01000001">
    <property type="protein sequence ID" value="EAU48487.1"/>
    <property type="molecule type" value="Genomic_DNA"/>
</dbReference>
<comment type="caution">
    <text evidence="2">The sequence shown here is derived from an EMBL/GenBank/DDBJ whole genome shotgun (WGS) entry which is preliminary data.</text>
</comment>
<evidence type="ECO:0000313" key="3">
    <source>
        <dbReference type="Proteomes" id="UP000006230"/>
    </source>
</evidence>